<proteinExistence type="inferred from homology"/>
<dbReference type="GO" id="GO:0016618">
    <property type="term" value="F:hydroxypyruvate reductase [NAD(P)H] activity"/>
    <property type="evidence" value="ECO:0007669"/>
    <property type="project" value="TreeGrafter"/>
</dbReference>
<dbReference type="InterPro" id="IPR006139">
    <property type="entry name" value="D-isomer_2_OHA_DH_cat_dom"/>
</dbReference>
<dbReference type="PROSITE" id="PS00065">
    <property type="entry name" value="D_2_HYDROXYACID_DH_1"/>
    <property type="match status" value="1"/>
</dbReference>
<dbReference type="GO" id="GO:0030267">
    <property type="term" value="F:glyoxylate reductase (NADPH) activity"/>
    <property type="evidence" value="ECO:0007669"/>
    <property type="project" value="TreeGrafter"/>
</dbReference>
<dbReference type="PROSITE" id="PS00670">
    <property type="entry name" value="D_2_HYDROXYACID_DH_2"/>
    <property type="match status" value="1"/>
</dbReference>
<gene>
    <name evidence="7" type="ORF">VE01_00432</name>
</gene>
<reference evidence="7 8" key="1">
    <citation type="submission" date="2016-03" db="EMBL/GenBank/DDBJ databases">
        <title>Comparative genomics of Pseudogymnoascus destructans, the fungus causing white-nose syndrome of bats.</title>
        <authorList>
            <person name="Palmer J.M."/>
            <person name="Drees K.P."/>
            <person name="Foster J.T."/>
            <person name="Lindner D.L."/>
        </authorList>
    </citation>
    <scope>NUCLEOTIDE SEQUENCE [LARGE SCALE GENOMIC DNA]</scope>
    <source>
        <strain evidence="7 8">UAMH 10579</strain>
    </source>
</reference>
<evidence type="ECO:0000313" key="8">
    <source>
        <dbReference type="Proteomes" id="UP000091956"/>
    </source>
</evidence>
<keyword evidence="2 4" id="KW-0560">Oxidoreductase</keyword>
<dbReference type="GeneID" id="28833818"/>
<reference evidence="8" key="2">
    <citation type="journal article" date="2018" name="Nat. Commun.">
        <title>Extreme sensitivity to ultraviolet light in the fungal pathogen causing white-nose syndrome of bats.</title>
        <authorList>
            <person name="Palmer J.M."/>
            <person name="Drees K.P."/>
            <person name="Foster J.T."/>
            <person name="Lindner D.L."/>
        </authorList>
    </citation>
    <scope>NUCLEOTIDE SEQUENCE [LARGE SCALE GENOMIC DNA]</scope>
    <source>
        <strain evidence="8">UAMH 10579</strain>
    </source>
</reference>
<dbReference type="GO" id="GO:0005829">
    <property type="term" value="C:cytosol"/>
    <property type="evidence" value="ECO:0007669"/>
    <property type="project" value="TreeGrafter"/>
</dbReference>
<dbReference type="Pfam" id="PF00389">
    <property type="entry name" value="2-Hacid_dh"/>
    <property type="match status" value="1"/>
</dbReference>
<protein>
    <recommendedName>
        <fullName evidence="9">Glyoxylate reductase</fullName>
    </recommendedName>
</protein>
<dbReference type="SUPFAM" id="SSF52283">
    <property type="entry name" value="Formate/glycerate dehydrogenase catalytic domain-like"/>
    <property type="match status" value="1"/>
</dbReference>
<dbReference type="GO" id="GO:0051287">
    <property type="term" value="F:NAD binding"/>
    <property type="evidence" value="ECO:0007669"/>
    <property type="project" value="InterPro"/>
</dbReference>
<dbReference type="OrthoDB" id="9991913at2759"/>
<name>A0A2P2SY27_9PEZI</name>
<feature type="domain" description="D-isomer specific 2-hydroxyacid dehydrogenase NAD-binding" evidence="6">
    <location>
        <begin position="121"/>
        <end position="295"/>
    </location>
</feature>
<dbReference type="PROSITE" id="PS00671">
    <property type="entry name" value="D_2_HYDROXYACID_DH_3"/>
    <property type="match status" value="1"/>
</dbReference>
<dbReference type="CDD" id="cd12168">
    <property type="entry name" value="Mand_dh_like"/>
    <property type="match status" value="1"/>
</dbReference>
<accession>A0A2P2SY27</accession>
<dbReference type="PANTHER" id="PTHR10996:SF269">
    <property type="entry name" value="HYPOTHETICAL D-ISOMER SPECIFIC 2-HYDROXYACID DEHYDROGENASE (EUROFUNG)"/>
    <property type="match status" value="1"/>
</dbReference>
<dbReference type="EMBL" id="KV460206">
    <property type="protein sequence ID" value="OBU01730.1"/>
    <property type="molecule type" value="Genomic_DNA"/>
</dbReference>
<evidence type="ECO:0008006" key="9">
    <source>
        <dbReference type="Google" id="ProtNLM"/>
    </source>
</evidence>
<dbReference type="SUPFAM" id="SSF51735">
    <property type="entry name" value="NAD(P)-binding Rossmann-fold domains"/>
    <property type="match status" value="1"/>
</dbReference>
<dbReference type="Pfam" id="PF02826">
    <property type="entry name" value="2-Hacid_dh_C"/>
    <property type="match status" value="1"/>
</dbReference>
<dbReference type="Proteomes" id="UP000091956">
    <property type="component" value="Unassembled WGS sequence"/>
</dbReference>
<dbReference type="InterPro" id="IPR029752">
    <property type="entry name" value="D-isomer_DH_CS1"/>
</dbReference>
<evidence type="ECO:0000256" key="4">
    <source>
        <dbReference type="RuleBase" id="RU003719"/>
    </source>
</evidence>
<organism evidence="7 8">
    <name type="scientific">Pseudogymnoascus verrucosus</name>
    <dbReference type="NCBI Taxonomy" id="342668"/>
    <lineage>
        <taxon>Eukaryota</taxon>
        <taxon>Fungi</taxon>
        <taxon>Dikarya</taxon>
        <taxon>Ascomycota</taxon>
        <taxon>Pezizomycotina</taxon>
        <taxon>Leotiomycetes</taxon>
        <taxon>Thelebolales</taxon>
        <taxon>Thelebolaceae</taxon>
        <taxon>Pseudogymnoascus</taxon>
    </lineage>
</organism>
<dbReference type="InterPro" id="IPR036291">
    <property type="entry name" value="NAD(P)-bd_dom_sf"/>
</dbReference>
<feature type="domain" description="D-isomer specific 2-hydroxyacid dehydrogenase catalytic" evidence="5">
    <location>
        <begin position="49"/>
        <end position="326"/>
    </location>
</feature>
<evidence type="ECO:0000259" key="6">
    <source>
        <dbReference type="Pfam" id="PF02826"/>
    </source>
</evidence>
<dbReference type="AlphaFoldDB" id="A0A2P2SY27"/>
<dbReference type="STRING" id="342668.A0A2P2SY27"/>
<sequence length="332" mass="35805">MSKPKVLLLGPIEHAHMEWSDLASIADVIEPTSTNRADFIKEAQGGAFDGVVAAYRTFLSVSVTGLIDEELVSSLPKSLKFLSHNGAGYDQIDVNACTKHDIRVSNTPSAVDDATADANMFLILGALRNFNSSMVALRAGDWKGNPNPPLGHDPQGKVLGILGMGGIGRNLKIKAEVFGMSVQYYNRTQLSEELSGGAKYVSFDELLATSDVLSLNLPLNKNTRHIISTPEFEKMKDGVVIVNTARGAVIDEAALVEALNSGKVGSAGLDVYEEEPKIHPGLVACERAMLLPHMGTWTVETQTKMEVWAIENVKMAVQSGTLKSPVWEQKGM</sequence>
<dbReference type="RefSeq" id="XP_018135462.1">
    <property type="nucleotide sequence ID" value="XM_018269963.1"/>
</dbReference>
<evidence type="ECO:0000259" key="5">
    <source>
        <dbReference type="Pfam" id="PF00389"/>
    </source>
</evidence>
<comment type="similarity">
    <text evidence="1 4">Belongs to the D-isomer specific 2-hydroxyacid dehydrogenase family.</text>
</comment>
<dbReference type="InterPro" id="IPR050223">
    <property type="entry name" value="D-isomer_2-hydroxyacid_DH"/>
</dbReference>
<evidence type="ECO:0000256" key="2">
    <source>
        <dbReference type="ARBA" id="ARBA00023002"/>
    </source>
</evidence>
<keyword evidence="3" id="KW-0520">NAD</keyword>
<dbReference type="FunFam" id="3.40.50.720:FF:000282">
    <property type="entry name" value="Glyoxylate reductase protein"/>
    <property type="match status" value="1"/>
</dbReference>
<dbReference type="Gene3D" id="3.40.50.720">
    <property type="entry name" value="NAD(P)-binding Rossmann-like Domain"/>
    <property type="match status" value="2"/>
</dbReference>
<dbReference type="PANTHER" id="PTHR10996">
    <property type="entry name" value="2-HYDROXYACID DEHYDROGENASE-RELATED"/>
    <property type="match status" value="1"/>
</dbReference>
<dbReference type="InterPro" id="IPR029753">
    <property type="entry name" value="D-isomer_DH_CS"/>
</dbReference>
<dbReference type="InterPro" id="IPR006140">
    <property type="entry name" value="D-isomer_DH_NAD-bd"/>
</dbReference>
<evidence type="ECO:0000313" key="7">
    <source>
        <dbReference type="EMBL" id="OBU01730.1"/>
    </source>
</evidence>
<keyword evidence="8" id="KW-1185">Reference proteome</keyword>
<evidence type="ECO:0000256" key="3">
    <source>
        <dbReference type="ARBA" id="ARBA00023027"/>
    </source>
</evidence>
<evidence type="ECO:0000256" key="1">
    <source>
        <dbReference type="ARBA" id="ARBA00005854"/>
    </source>
</evidence>